<organism evidence="3 4">
    <name type="scientific">Methylobacterium organophilum</name>
    <dbReference type="NCBI Taxonomy" id="410"/>
    <lineage>
        <taxon>Bacteria</taxon>
        <taxon>Pseudomonadati</taxon>
        <taxon>Pseudomonadota</taxon>
        <taxon>Alphaproteobacteria</taxon>
        <taxon>Hyphomicrobiales</taxon>
        <taxon>Methylobacteriaceae</taxon>
        <taxon>Methylobacterium</taxon>
    </lineage>
</organism>
<dbReference type="RefSeq" id="WP_238309362.1">
    <property type="nucleotide sequence ID" value="NZ_BPQV01000001.1"/>
</dbReference>
<evidence type="ECO:0000256" key="1">
    <source>
        <dbReference type="SAM" id="MobiDB-lite"/>
    </source>
</evidence>
<feature type="chain" id="PRO_5046651643" description="4-aminobutyrate aminotransferase" evidence="2">
    <location>
        <begin position="24"/>
        <end position="153"/>
    </location>
</feature>
<evidence type="ECO:0000313" key="4">
    <source>
        <dbReference type="Proteomes" id="UP001055156"/>
    </source>
</evidence>
<comment type="caution">
    <text evidence="3">The sequence shown here is derived from an EMBL/GenBank/DDBJ whole genome shotgun (WGS) entry which is preliminary data.</text>
</comment>
<evidence type="ECO:0008006" key="5">
    <source>
        <dbReference type="Google" id="ProtNLM"/>
    </source>
</evidence>
<keyword evidence="2" id="KW-0732">Signal</keyword>
<sequence>MPALRPTTAFCAALFLTASPALAQTTVTRSETAAPGKVVRLVIAPNLKKDCSPGPTPEIRVTEAPKNGKLVTRATKLKTPASYRCPNKEAEVQALYYQSKAGFSGADAVTVEIKTAEGTVEKQDIRITVDAKAGEGKADEKKKDVGSKGTTDL</sequence>
<proteinExistence type="predicted"/>
<dbReference type="Proteomes" id="UP001055156">
    <property type="component" value="Unassembled WGS sequence"/>
</dbReference>
<feature type="region of interest" description="Disordered" evidence="1">
    <location>
        <begin position="130"/>
        <end position="153"/>
    </location>
</feature>
<evidence type="ECO:0000256" key="2">
    <source>
        <dbReference type="SAM" id="SignalP"/>
    </source>
</evidence>
<dbReference type="EMBL" id="BPQV01000001">
    <property type="protein sequence ID" value="GJE25409.1"/>
    <property type="molecule type" value="Genomic_DNA"/>
</dbReference>
<keyword evidence="4" id="KW-1185">Reference proteome</keyword>
<feature type="compositionally biased region" description="Basic and acidic residues" evidence="1">
    <location>
        <begin position="130"/>
        <end position="146"/>
    </location>
</feature>
<gene>
    <name evidence="3" type="ORF">LKMONMHP_0246</name>
</gene>
<accession>A0ABQ4T3B3</accession>
<protein>
    <recommendedName>
        <fullName evidence="5">4-aminobutyrate aminotransferase</fullName>
    </recommendedName>
</protein>
<reference evidence="3" key="2">
    <citation type="submission" date="2021-08" db="EMBL/GenBank/DDBJ databases">
        <authorList>
            <person name="Tani A."/>
            <person name="Ola A."/>
            <person name="Ogura Y."/>
            <person name="Katsura K."/>
            <person name="Hayashi T."/>
        </authorList>
    </citation>
    <scope>NUCLEOTIDE SEQUENCE</scope>
    <source>
        <strain evidence="3">NBRC 15689</strain>
    </source>
</reference>
<feature type="signal peptide" evidence="2">
    <location>
        <begin position="1"/>
        <end position="23"/>
    </location>
</feature>
<name>A0ABQ4T3B3_METOR</name>
<reference evidence="3" key="1">
    <citation type="journal article" date="2021" name="Front. Microbiol.">
        <title>Comprehensive Comparative Genomics and Phenotyping of Methylobacterium Species.</title>
        <authorList>
            <person name="Alessa O."/>
            <person name="Ogura Y."/>
            <person name="Fujitani Y."/>
            <person name="Takami H."/>
            <person name="Hayashi T."/>
            <person name="Sahin N."/>
            <person name="Tani A."/>
        </authorList>
    </citation>
    <scope>NUCLEOTIDE SEQUENCE</scope>
    <source>
        <strain evidence="3">NBRC 15689</strain>
    </source>
</reference>
<evidence type="ECO:0000313" key="3">
    <source>
        <dbReference type="EMBL" id="GJE25409.1"/>
    </source>
</evidence>